<keyword evidence="1" id="KW-0472">Membrane</keyword>
<dbReference type="RefSeq" id="XP_068138231.1">
    <property type="nucleotide sequence ID" value="XM_068282130.1"/>
</dbReference>
<sequence length="146" mass="17074">MLPHEICSLFFTHCDLEECLALGETCTAFRDSLMDVDDSIMRRKVKDRIPWMDIGGAKTGINTWMDCARIIRARTQSMKDEDKEATVVQYSGLLLHYCTNTVSYWILLLFKIYVLNLLFPISRMSFKFVLDLVKGRERKELKRLKV</sequence>
<organism evidence="2 3">
    <name type="scientific">Yarrowia lipolytica</name>
    <name type="common">Candida lipolytica</name>
    <dbReference type="NCBI Taxonomy" id="4952"/>
    <lineage>
        <taxon>Eukaryota</taxon>
        <taxon>Fungi</taxon>
        <taxon>Dikarya</taxon>
        <taxon>Ascomycota</taxon>
        <taxon>Saccharomycotina</taxon>
        <taxon>Dipodascomycetes</taxon>
        <taxon>Dipodascales</taxon>
        <taxon>Dipodascales incertae sedis</taxon>
        <taxon>Yarrowia</taxon>
    </lineage>
</organism>
<proteinExistence type="predicted"/>
<feature type="transmembrane region" description="Helical" evidence="1">
    <location>
        <begin position="102"/>
        <end position="119"/>
    </location>
</feature>
<keyword evidence="1" id="KW-1133">Transmembrane helix</keyword>
<dbReference type="GeneID" id="94582772"/>
<protein>
    <recommendedName>
        <fullName evidence="4">F-box domain-containing protein</fullName>
    </recommendedName>
</protein>
<dbReference type="Proteomes" id="UP000182444">
    <property type="component" value="Chromosome 1B"/>
</dbReference>
<dbReference type="EMBL" id="CP017554">
    <property type="protein sequence ID" value="AOW01961.1"/>
    <property type="molecule type" value="Genomic_DNA"/>
</dbReference>
<evidence type="ECO:0000313" key="2">
    <source>
        <dbReference type="EMBL" id="AOW01961.1"/>
    </source>
</evidence>
<evidence type="ECO:0000256" key="1">
    <source>
        <dbReference type="SAM" id="Phobius"/>
    </source>
</evidence>
<dbReference type="VEuPathDB" id="FungiDB:YALI0_B20042g"/>
<evidence type="ECO:0000313" key="3">
    <source>
        <dbReference type="Proteomes" id="UP000182444"/>
    </source>
</evidence>
<dbReference type="VEuPathDB" id="FungiDB:YALI1_B26175g"/>
<name>A0A1D8N8M2_YARLL</name>
<keyword evidence="1" id="KW-0812">Transmembrane</keyword>
<evidence type="ECO:0008006" key="4">
    <source>
        <dbReference type="Google" id="ProtNLM"/>
    </source>
</evidence>
<reference evidence="2 3" key="1">
    <citation type="journal article" date="2016" name="PLoS ONE">
        <title>Sequence Assembly of Yarrowia lipolytica Strain W29/CLIB89 Shows Transposable Element Diversity.</title>
        <authorList>
            <person name="Magnan C."/>
            <person name="Yu J."/>
            <person name="Chang I."/>
            <person name="Jahn E."/>
            <person name="Kanomata Y."/>
            <person name="Wu J."/>
            <person name="Zeller M."/>
            <person name="Oakes M."/>
            <person name="Baldi P."/>
            <person name="Sandmeyer S."/>
        </authorList>
    </citation>
    <scope>NUCLEOTIDE SEQUENCE [LARGE SCALE GENOMIC DNA]</scope>
    <source>
        <strain evidence="3">CLIB89(W29)</strain>
    </source>
</reference>
<gene>
    <name evidence="2" type="ORF">YALI1_B26175g</name>
</gene>
<dbReference type="AlphaFoldDB" id="A0A1D8N8M2"/>
<accession>A0A1D8N8M2</accession>